<evidence type="ECO:0000256" key="2">
    <source>
        <dbReference type="ARBA" id="ARBA00022630"/>
    </source>
</evidence>
<keyword evidence="3" id="KW-0274">FAD</keyword>
<dbReference type="EMBL" id="NIDN02000128">
    <property type="protein sequence ID" value="RLL96012.1"/>
    <property type="molecule type" value="Genomic_DNA"/>
</dbReference>
<dbReference type="Gene3D" id="3.50.50.100">
    <property type="match status" value="1"/>
</dbReference>
<evidence type="ECO:0000256" key="3">
    <source>
        <dbReference type="ARBA" id="ARBA00022827"/>
    </source>
</evidence>
<name>A0A3R7HT04_9EURO</name>
<dbReference type="Proteomes" id="UP000215289">
    <property type="component" value="Unassembled WGS sequence"/>
</dbReference>
<evidence type="ECO:0000313" key="6">
    <source>
        <dbReference type="EMBL" id="RLL96012.1"/>
    </source>
</evidence>
<comment type="similarity">
    <text evidence="1">Belongs to the FAD-dependent oxidoreductase family.</text>
</comment>
<dbReference type="PANTHER" id="PTHR43735">
    <property type="entry name" value="APOPTOSIS-INDUCING FACTOR 1"/>
    <property type="match status" value="1"/>
</dbReference>
<dbReference type="Pfam" id="PF07992">
    <property type="entry name" value="Pyr_redox_2"/>
    <property type="match status" value="1"/>
</dbReference>
<dbReference type="InterPro" id="IPR036188">
    <property type="entry name" value="FAD/NAD-bd_sf"/>
</dbReference>
<organism evidence="6 7">
    <name type="scientific">Aspergillus turcosus</name>
    <dbReference type="NCBI Taxonomy" id="1245748"/>
    <lineage>
        <taxon>Eukaryota</taxon>
        <taxon>Fungi</taxon>
        <taxon>Dikarya</taxon>
        <taxon>Ascomycota</taxon>
        <taxon>Pezizomycotina</taxon>
        <taxon>Eurotiomycetes</taxon>
        <taxon>Eurotiomycetidae</taxon>
        <taxon>Eurotiales</taxon>
        <taxon>Aspergillaceae</taxon>
        <taxon>Aspergillus</taxon>
        <taxon>Aspergillus subgen. Fumigati</taxon>
    </lineage>
</organism>
<evidence type="ECO:0000313" key="7">
    <source>
        <dbReference type="Proteomes" id="UP000215289"/>
    </source>
</evidence>
<feature type="domain" description="FAD/NAD(P)-binding" evidence="5">
    <location>
        <begin position="7"/>
        <end position="310"/>
    </location>
</feature>
<dbReference type="PRINTS" id="PR00368">
    <property type="entry name" value="FADPNR"/>
</dbReference>
<dbReference type="GO" id="GO:0004174">
    <property type="term" value="F:electron-transferring-flavoprotein dehydrogenase activity"/>
    <property type="evidence" value="ECO:0007669"/>
    <property type="project" value="TreeGrafter"/>
</dbReference>
<dbReference type="PANTHER" id="PTHR43735:SF3">
    <property type="entry name" value="FERROPTOSIS SUPPRESSOR PROTEIN 1"/>
    <property type="match status" value="1"/>
</dbReference>
<dbReference type="OrthoDB" id="202203at2759"/>
<dbReference type="GO" id="GO:0005737">
    <property type="term" value="C:cytoplasm"/>
    <property type="evidence" value="ECO:0007669"/>
    <property type="project" value="TreeGrafter"/>
</dbReference>
<sequence>MTSTKTTVVIIGASFAGAPIAHSLLKDVPTVKVILINPSPTFYFSIAGPRIMAKPTAFQPEQYLIPIESAFKKYPSESFEFVQGRVTAIDPDNKSVMVDSQTTIPFDYLVIAAGSTTPSTVRNDIPIPFKQSNVDNMETLIKNAQQEILSASQIVIAGAGPIGVELAGELAEAAQEQGKSLKISLVSASDRVLPMLKPSASKAAESLLMQKRVTIILSHAVTEAVLSTNGTWNISLSNGQQLTADLYIPTTGVLPNNSFIPQQWLDTDGWVKVDRELRVQDGQNASLPIYAAGDITNNSMRLSFKATEQAAVVAANIKNDILGKASKCKRRVYDQGDSIMMVVPVGASGGTGQLFGMTPWSFLIRSIKGKDFFVSKAPSFIGAS</sequence>
<protein>
    <recommendedName>
        <fullName evidence="5">FAD/NAD(P)-binding domain-containing protein</fullName>
    </recommendedName>
</protein>
<dbReference type="InterPro" id="IPR023753">
    <property type="entry name" value="FAD/NAD-binding_dom"/>
</dbReference>
<evidence type="ECO:0000256" key="1">
    <source>
        <dbReference type="ARBA" id="ARBA00006442"/>
    </source>
</evidence>
<proteinExistence type="inferred from homology"/>
<gene>
    <name evidence="6" type="ORF">CFD26_105354</name>
</gene>
<evidence type="ECO:0000256" key="4">
    <source>
        <dbReference type="ARBA" id="ARBA00023002"/>
    </source>
</evidence>
<dbReference type="AlphaFoldDB" id="A0A3R7HT04"/>
<dbReference type="SUPFAM" id="SSF51905">
    <property type="entry name" value="FAD/NAD(P)-binding domain"/>
    <property type="match status" value="1"/>
</dbReference>
<dbReference type="STRING" id="1245748.A0A3R7HT04"/>
<reference evidence="6 7" key="1">
    <citation type="submission" date="2018-08" db="EMBL/GenBank/DDBJ databases">
        <title>Draft genome sequences of two Aspergillus turcosus clinical strains isolated from bronchoalveolar lavage fluid: one azole-susceptible and the other azole-resistant.</title>
        <authorList>
            <person name="Parent-Michaud M."/>
            <person name="Dufresne P.J."/>
            <person name="Fournier E."/>
            <person name="Martineau C."/>
            <person name="Moreira S."/>
            <person name="Perkins V."/>
            <person name="De Repentigny L."/>
            <person name="Dufresne S.F."/>
        </authorList>
    </citation>
    <scope>NUCLEOTIDE SEQUENCE [LARGE SCALE GENOMIC DNA]</scope>
    <source>
        <strain evidence="6">HMR AF 1038</strain>
    </source>
</reference>
<accession>A0A3R7HT04</accession>
<keyword evidence="2" id="KW-0285">Flavoprotein</keyword>
<comment type="caution">
    <text evidence="6">The sequence shown here is derived from an EMBL/GenBank/DDBJ whole genome shotgun (WGS) entry which is preliminary data.</text>
</comment>
<keyword evidence="4" id="KW-0560">Oxidoreductase</keyword>
<dbReference type="GO" id="GO:0050660">
    <property type="term" value="F:flavin adenine dinucleotide binding"/>
    <property type="evidence" value="ECO:0007669"/>
    <property type="project" value="TreeGrafter"/>
</dbReference>
<evidence type="ECO:0000259" key="5">
    <source>
        <dbReference type="Pfam" id="PF07992"/>
    </source>
</evidence>
<keyword evidence="7" id="KW-1185">Reference proteome</keyword>